<dbReference type="PANTHER" id="PTHR19871">
    <property type="entry name" value="BETA TRANSDUCIN-RELATED PROTEIN"/>
    <property type="match status" value="1"/>
</dbReference>
<dbReference type="Pfam" id="PF13271">
    <property type="entry name" value="DUF4062"/>
    <property type="match status" value="1"/>
</dbReference>
<name>H2XQA3_CIOIN</name>
<dbReference type="OMA" id="IDHSICE"/>
<dbReference type="Proteomes" id="UP000008144">
    <property type="component" value="Unassembled WGS sequence"/>
</dbReference>
<sequence>MPKLLDDTKYTKDANEERIILIQGRKVNLNRLEQTNVVRIFVSSTFSDMRVERNTLLEKAYPDLRSFCQKLGLDFQAMDMRWGIQDSAMIDHSICELCLDEIKTCKRLSIGPFFVAFLGNRYGYRPVPSTISVQNFDKFEVIANEKGYTSSNLLTKWYQKDANAVPVHYVLQPITSEYPHFNDDDVKYEKERNIQRQKWSDTSQQLADVIRKCASEAR</sequence>
<reference evidence="3" key="1">
    <citation type="journal article" date="2002" name="Science">
        <title>The draft genome of Ciona intestinalis: insights into chordate and vertebrate origins.</title>
        <authorList>
            <person name="Dehal P."/>
            <person name="Satou Y."/>
            <person name="Campbell R.K."/>
            <person name="Chapman J."/>
            <person name="Degnan B."/>
            <person name="De Tomaso A."/>
            <person name="Davidson B."/>
            <person name="Di Gregorio A."/>
            <person name="Gelpke M."/>
            <person name="Goodstein D.M."/>
            <person name="Harafuji N."/>
            <person name="Hastings K.E."/>
            <person name="Ho I."/>
            <person name="Hotta K."/>
            <person name="Huang W."/>
            <person name="Kawashima T."/>
            <person name="Lemaire P."/>
            <person name="Martinez D."/>
            <person name="Meinertzhagen I.A."/>
            <person name="Necula S."/>
            <person name="Nonaka M."/>
            <person name="Putnam N."/>
            <person name="Rash S."/>
            <person name="Saiga H."/>
            <person name="Satake M."/>
            <person name="Terry A."/>
            <person name="Yamada L."/>
            <person name="Wang H.G."/>
            <person name="Awazu S."/>
            <person name="Azumi K."/>
            <person name="Boore J."/>
            <person name="Branno M."/>
            <person name="Chin-Bow S."/>
            <person name="DeSantis R."/>
            <person name="Doyle S."/>
            <person name="Francino P."/>
            <person name="Keys D.N."/>
            <person name="Haga S."/>
            <person name="Hayashi H."/>
            <person name="Hino K."/>
            <person name="Imai K.S."/>
            <person name="Inaba K."/>
            <person name="Kano S."/>
            <person name="Kobayashi K."/>
            <person name="Kobayashi M."/>
            <person name="Lee B.I."/>
            <person name="Makabe K.W."/>
            <person name="Manohar C."/>
            <person name="Matassi G."/>
            <person name="Medina M."/>
            <person name="Mochizuki Y."/>
            <person name="Mount S."/>
            <person name="Morishita T."/>
            <person name="Miura S."/>
            <person name="Nakayama A."/>
            <person name="Nishizaka S."/>
            <person name="Nomoto H."/>
            <person name="Ohta F."/>
            <person name="Oishi K."/>
            <person name="Rigoutsos I."/>
            <person name="Sano M."/>
            <person name="Sasaki A."/>
            <person name="Sasakura Y."/>
            <person name="Shoguchi E."/>
            <person name="Shin-i T."/>
            <person name="Spagnuolo A."/>
            <person name="Stainier D."/>
            <person name="Suzuki M.M."/>
            <person name="Tassy O."/>
            <person name="Takatori N."/>
            <person name="Tokuoka M."/>
            <person name="Yagi K."/>
            <person name="Yoshizaki F."/>
            <person name="Wada S."/>
            <person name="Zhang C."/>
            <person name="Hyatt P.D."/>
            <person name="Larimer F."/>
            <person name="Detter C."/>
            <person name="Doggett N."/>
            <person name="Glavina T."/>
            <person name="Hawkins T."/>
            <person name="Richardson P."/>
            <person name="Lucas S."/>
            <person name="Kohara Y."/>
            <person name="Levine M."/>
            <person name="Satoh N."/>
            <person name="Rokhsar D.S."/>
        </authorList>
    </citation>
    <scope>NUCLEOTIDE SEQUENCE [LARGE SCALE GENOMIC DNA]</scope>
</reference>
<proteinExistence type="predicted"/>
<evidence type="ECO:0000313" key="2">
    <source>
        <dbReference type="Ensembl" id="ENSCINP00000031837.1"/>
    </source>
</evidence>
<dbReference type="Ensembl" id="ENSCINT00000033434.1">
    <property type="protein sequence ID" value="ENSCINP00000031837.1"/>
    <property type="gene ID" value="ENSCING00000019247.1"/>
</dbReference>
<evidence type="ECO:0000259" key="1">
    <source>
        <dbReference type="Pfam" id="PF13271"/>
    </source>
</evidence>
<organism evidence="2 3">
    <name type="scientific">Ciona intestinalis</name>
    <name type="common">Transparent sea squirt</name>
    <name type="synonym">Ascidia intestinalis</name>
    <dbReference type="NCBI Taxonomy" id="7719"/>
    <lineage>
        <taxon>Eukaryota</taxon>
        <taxon>Metazoa</taxon>
        <taxon>Chordata</taxon>
        <taxon>Tunicata</taxon>
        <taxon>Ascidiacea</taxon>
        <taxon>Phlebobranchia</taxon>
        <taxon>Cionidae</taxon>
        <taxon>Ciona</taxon>
    </lineage>
</organism>
<feature type="domain" description="DUF4062" evidence="1">
    <location>
        <begin position="39"/>
        <end position="135"/>
    </location>
</feature>
<reference evidence="2" key="3">
    <citation type="submission" date="2025-09" db="UniProtKB">
        <authorList>
            <consortium name="Ensembl"/>
        </authorList>
    </citation>
    <scope>IDENTIFICATION</scope>
</reference>
<reference evidence="2" key="2">
    <citation type="submission" date="2025-08" db="UniProtKB">
        <authorList>
            <consortium name="Ensembl"/>
        </authorList>
    </citation>
    <scope>IDENTIFICATION</scope>
</reference>
<dbReference type="STRING" id="7719.ENSCINP00000031837"/>
<dbReference type="GeneTree" id="ENSGT00940000168675"/>
<dbReference type="PANTHER" id="PTHR19871:SF14">
    <property type="entry name" value="DUF4062 DOMAIN-CONTAINING PROTEIN"/>
    <property type="match status" value="1"/>
</dbReference>
<accession>H2XQA3</accession>
<evidence type="ECO:0000313" key="3">
    <source>
        <dbReference type="Proteomes" id="UP000008144"/>
    </source>
</evidence>
<protein>
    <recommendedName>
        <fullName evidence="1">DUF4062 domain-containing protein</fullName>
    </recommendedName>
</protein>
<dbReference type="HOGENOM" id="CLU_083424_0_0_1"/>
<dbReference type="InterPro" id="IPR025139">
    <property type="entry name" value="DUF4062"/>
</dbReference>
<dbReference type="AlphaFoldDB" id="H2XQA3"/>
<dbReference type="InParanoid" id="H2XQA3"/>
<dbReference type="InterPro" id="IPR052752">
    <property type="entry name" value="NACHT-WD_repeat"/>
</dbReference>
<keyword evidence="3" id="KW-1185">Reference proteome</keyword>